<dbReference type="Proteomes" id="UP000664534">
    <property type="component" value="Unassembled WGS sequence"/>
</dbReference>
<evidence type="ECO:0000256" key="1">
    <source>
        <dbReference type="SAM" id="MobiDB-lite"/>
    </source>
</evidence>
<gene>
    <name evidence="2" type="ORF">IMSHALPRED_001102</name>
</gene>
<protein>
    <submittedName>
        <fullName evidence="2">Uncharacterized protein</fullName>
    </submittedName>
</protein>
<reference evidence="2" key="1">
    <citation type="submission" date="2021-03" db="EMBL/GenBank/DDBJ databases">
        <authorList>
            <person name="Tagirdzhanova G."/>
        </authorList>
    </citation>
    <scope>NUCLEOTIDE SEQUENCE</scope>
</reference>
<dbReference type="EMBL" id="CAJPDT010000112">
    <property type="protein sequence ID" value="CAF9938838.1"/>
    <property type="molecule type" value="Genomic_DNA"/>
</dbReference>
<proteinExistence type="predicted"/>
<name>A0A8H3PEF8_9LECA</name>
<keyword evidence="3" id="KW-1185">Reference proteome</keyword>
<feature type="compositionally biased region" description="Acidic residues" evidence="1">
    <location>
        <begin position="165"/>
        <end position="179"/>
    </location>
</feature>
<feature type="compositionally biased region" description="Basic and acidic residues" evidence="1">
    <location>
        <begin position="145"/>
        <end position="156"/>
    </location>
</feature>
<feature type="compositionally biased region" description="Low complexity" evidence="1">
    <location>
        <begin position="126"/>
        <end position="135"/>
    </location>
</feature>
<accession>A0A8H3PEF8</accession>
<feature type="region of interest" description="Disordered" evidence="1">
    <location>
        <begin position="98"/>
        <end position="179"/>
    </location>
</feature>
<organism evidence="2 3">
    <name type="scientific">Imshaugia aleurites</name>
    <dbReference type="NCBI Taxonomy" id="172621"/>
    <lineage>
        <taxon>Eukaryota</taxon>
        <taxon>Fungi</taxon>
        <taxon>Dikarya</taxon>
        <taxon>Ascomycota</taxon>
        <taxon>Pezizomycotina</taxon>
        <taxon>Lecanoromycetes</taxon>
        <taxon>OSLEUM clade</taxon>
        <taxon>Lecanoromycetidae</taxon>
        <taxon>Lecanorales</taxon>
        <taxon>Lecanorineae</taxon>
        <taxon>Parmeliaceae</taxon>
        <taxon>Imshaugia</taxon>
    </lineage>
</organism>
<evidence type="ECO:0000313" key="3">
    <source>
        <dbReference type="Proteomes" id="UP000664534"/>
    </source>
</evidence>
<dbReference type="AlphaFoldDB" id="A0A8H3PEF8"/>
<dbReference type="OrthoDB" id="4828117at2759"/>
<comment type="caution">
    <text evidence="2">The sequence shown here is derived from an EMBL/GenBank/DDBJ whole genome shotgun (WGS) entry which is preliminary data.</text>
</comment>
<evidence type="ECO:0000313" key="2">
    <source>
        <dbReference type="EMBL" id="CAF9938838.1"/>
    </source>
</evidence>
<sequence>MPVNWKEPEAFTRLLAAMVAAQDLKLDYRKIATMYGNGATYDSIEGRFRIIKKEASAMKAEIDSGQRPEAPARGAISNIIMPKKSKSAVFTPKKNKTISGRVGKVNGTPSKKRSNVLKGVKEEPDSSSSSFAEAQSTEEDELLADDGKGGQVDVERGGSSIYYDNEYDFDEDGMDVGAF</sequence>